<evidence type="ECO:0000313" key="1">
    <source>
        <dbReference type="EMBL" id="NHB76133.1"/>
    </source>
</evidence>
<gene>
    <name evidence="1" type="ORF">G8O29_05170</name>
</gene>
<evidence type="ECO:0000313" key="2">
    <source>
        <dbReference type="Proteomes" id="UP001515660"/>
    </source>
</evidence>
<dbReference type="InterPro" id="IPR007435">
    <property type="entry name" value="DUF484"/>
</dbReference>
<protein>
    <submittedName>
        <fullName evidence="1">DUF484 family protein</fullName>
    </submittedName>
</protein>
<dbReference type="InterPro" id="IPR029016">
    <property type="entry name" value="GAF-like_dom_sf"/>
</dbReference>
<dbReference type="RefSeq" id="WP_166402187.1">
    <property type="nucleotide sequence ID" value="NZ_JAANHS010000003.1"/>
</dbReference>
<keyword evidence="2" id="KW-1185">Reference proteome</keyword>
<organism evidence="1 2">
    <name type="scientific">Rhodobacter calidifons</name>
    <dbReference type="NCBI Taxonomy" id="2715277"/>
    <lineage>
        <taxon>Bacteria</taxon>
        <taxon>Pseudomonadati</taxon>
        <taxon>Pseudomonadota</taxon>
        <taxon>Alphaproteobacteria</taxon>
        <taxon>Rhodobacterales</taxon>
        <taxon>Rhodobacter group</taxon>
        <taxon>Rhodobacter</taxon>
    </lineage>
</organism>
<dbReference type="EMBL" id="JAANHS010000003">
    <property type="protein sequence ID" value="NHB76133.1"/>
    <property type="molecule type" value="Genomic_DNA"/>
</dbReference>
<comment type="caution">
    <text evidence="1">The sequence shown here is derived from an EMBL/GenBank/DDBJ whole genome shotgun (WGS) entry which is preliminary data.</text>
</comment>
<dbReference type="Proteomes" id="UP001515660">
    <property type="component" value="Unassembled WGS sequence"/>
</dbReference>
<reference evidence="1 2" key="1">
    <citation type="journal article" date="2022" name="Microorganisms">
        <title>Genome Sequence and Characterization of a Xanthorhodopsin-Containing, Aerobic Anoxygenic Phototrophic Rhodobacter Species, Isolated from Mesophilic Conditions at Yellowstone National Park.</title>
        <authorList>
            <person name="Kyndt J.A."/>
            <person name="Robertson S."/>
            <person name="Shoffstall I.B."/>
            <person name="Ramaley R.F."/>
            <person name="Meyer T.E."/>
        </authorList>
    </citation>
    <scope>NUCLEOTIDE SEQUENCE [LARGE SCALE GENOMIC DNA]</scope>
    <source>
        <strain evidence="1 2">M37P</strain>
    </source>
</reference>
<name>A0ABX0G4I5_9RHOB</name>
<accession>A0ABX0G4I5</accession>
<proteinExistence type="predicted"/>
<dbReference type="Pfam" id="PF04340">
    <property type="entry name" value="DUF484"/>
    <property type="match status" value="1"/>
</dbReference>
<dbReference type="Gene3D" id="3.30.450.40">
    <property type="match status" value="1"/>
</dbReference>
<sequence length="232" mass="25542">MIEPDLRDRILAEPERLLDDRDVMNALVAANERAMGANIVDLRGIAMQRLEARLDRLEDTHRSVIAAAYENLAGTNQVHRAVLHLLEPTNFEAFIAALTGEVAQVLRVDHVRLVLETLQEDGTSDPTLRRLGDVLEVVPRGFVGHYLTNGRGGPGRPVVLRAVTGLAEAFYGPLAGEIRSEALMKLDLGPGRLPGMLVFASEDPSQFKSTHGTDLLAFFAGVFERTMRRWLG</sequence>